<dbReference type="AlphaFoldDB" id="Q7VIS8"/>
<organism evidence="1 2">
    <name type="scientific">Helicobacter hepaticus (strain ATCC 51449 / 3B1)</name>
    <dbReference type="NCBI Taxonomy" id="235279"/>
    <lineage>
        <taxon>Bacteria</taxon>
        <taxon>Pseudomonadati</taxon>
        <taxon>Campylobacterota</taxon>
        <taxon>Epsilonproteobacteria</taxon>
        <taxon>Campylobacterales</taxon>
        <taxon>Helicobacteraceae</taxon>
        <taxon>Helicobacter</taxon>
    </lineage>
</organism>
<evidence type="ECO:0000313" key="2">
    <source>
        <dbReference type="Proteomes" id="UP000002495"/>
    </source>
</evidence>
<dbReference type="HOGENOM" id="CLU_3396893_0_0_7"/>
<dbReference type="EMBL" id="AE017125">
    <property type="protein sequence ID" value="AAP77123.1"/>
    <property type="molecule type" value="Genomic_DNA"/>
</dbReference>
<accession>Q7VIS8</accession>
<sequence length="31" mass="3651">MFFPAFYQRSGEAILNFITLKKSKYATMCPF</sequence>
<keyword evidence="2" id="KW-1185">Reference proteome</keyword>
<protein>
    <submittedName>
        <fullName evidence="1">Uncharacterized protein</fullName>
    </submittedName>
</protein>
<evidence type="ECO:0000313" key="1">
    <source>
        <dbReference type="EMBL" id="AAP77123.1"/>
    </source>
</evidence>
<reference evidence="1 2" key="1">
    <citation type="journal article" date="2003" name="Proc. Natl. Acad. Sci. U.S.A.">
        <title>The complete genome sequence of the carcinogenic bacterium Helicobacter hepaticus.</title>
        <authorList>
            <person name="Suerbaum S."/>
            <person name="Josenhans C."/>
            <person name="Sterzenbach T."/>
            <person name="Drescher B."/>
            <person name="Brandt P."/>
            <person name="Bell M."/>
            <person name="Droege M."/>
            <person name="Fartmann B."/>
            <person name="Fischer H.-P."/>
            <person name="Ge Z."/>
            <person name="Hoerster A."/>
            <person name="Holland R."/>
            <person name="Klein K."/>
            <person name="Koenig J."/>
            <person name="Macko L."/>
            <person name="Mendz G.L."/>
            <person name="Nyakatura G."/>
            <person name="Schauer D.B."/>
            <person name="Shen Z."/>
            <person name="Weber J."/>
            <person name="Frosch M."/>
            <person name="Fox J.G."/>
        </authorList>
    </citation>
    <scope>NUCLEOTIDE SEQUENCE [LARGE SCALE GENOMIC DNA]</scope>
    <source>
        <strain evidence="2">ATCC 51449 / 3B1</strain>
    </source>
</reference>
<dbReference type="KEGG" id="hhe:HH_0526"/>
<name>Q7VIS8_HELHP</name>
<proteinExistence type="predicted"/>
<gene>
    <name evidence="1" type="ordered locus">HH_0526</name>
</gene>
<dbReference type="Proteomes" id="UP000002495">
    <property type="component" value="Chromosome"/>
</dbReference>